<evidence type="ECO:0000313" key="3">
    <source>
        <dbReference type="Proteomes" id="UP000316304"/>
    </source>
</evidence>
<proteinExistence type="predicted"/>
<dbReference type="AlphaFoldDB" id="A0A5C6CU56"/>
<reference evidence="2 3" key="1">
    <citation type="submission" date="2019-02" db="EMBL/GenBank/DDBJ databases">
        <title>Deep-cultivation of Planctomycetes and their phenomic and genomic characterization uncovers novel biology.</title>
        <authorList>
            <person name="Wiegand S."/>
            <person name="Jogler M."/>
            <person name="Boedeker C."/>
            <person name="Pinto D."/>
            <person name="Vollmers J."/>
            <person name="Rivas-Marin E."/>
            <person name="Kohn T."/>
            <person name="Peeters S.H."/>
            <person name="Heuer A."/>
            <person name="Rast P."/>
            <person name="Oberbeckmann S."/>
            <person name="Bunk B."/>
            <person name="Jeske O."/>
            <person name="Meyerdierks A."/>
            <person name="Storesund J.E."/>
            <person name="Kallscheuer N."/>
            <person name="Luecker S."/>
            <person name="Lage O.M."/>
            <person name="Pohl T."/>
            <person name="Merkel B.J."/>
            <person name="Hornburger P."/>
            <person name="Mueller R.-W."/>
            <person name="Bruemmer F."/>
            <person name="Labrenz M."/>
            <person name="Spormann A.M."/>
            <person name="Op Den Camp H."/>
            <person name="Overmann J."/>
            <person name="Amann R."/>
            <person name="Jetten M.S.M."/>
            <person name="Mascher T."/>
            <person name="Medema M.H."/>
            <person name="Devos D.P."/>
            <person name="Kaster A.-K."/>
            <person name="Ovreas L."/>
            <person name="Rohde M."/>
            <person name="Galperin M.Y."/>
            <person name="Jogler C."/>
        </authorList>
    </citation>
    <scope>NUCLEOTIDE SEQUENCE [LARGE SCALE GENOMIC DNA]</scope>
    <source>
        <strain evidence="2 3">Pla52o</strain>
    </source>
</reference>
<evidence type="ECO:0000259" key="1">
    <source>
        <dbReference type="Pfam" id="PF02151"/>
    </source>
</evidence>
<dbReference type="EMBL" id="SJPT01000001">
    <property type="protein sequence ID" value="TWU27037.1"/>
    <property type="molecule type" value="Genomic_DNA"/>
</dbReference>
<gene>
    <name evidence="2" type="ORF">Pla52o_08940</name>
</gene>
<sequence>MNVSDSHKPTACKLKCQQCFTGLGGLLYSWFGAEQPVLFLIEQNGLMKRATHFDELLSTWEFDPGNLNVRLVKGKDGRDVIQMRVDMGMLQLETTGRPDGAVYDESETYLDHLQHLRLQDPEHKLSEEECNEVDREFMQFYHRRICWLRLQYYHRAVMDADHTLRLMDLSSEMSPEEDWGSAHEQYRPFVLFHRTQAQALGELEDHTAEEAIQAINQGLEVIHQFFIKHEAEDHFEEDELVVRLIEMRESLRNEYSVGKTLKEQLAAAVEQEQYELAAKLRDELTRREAN</sequence>
<evidence type="ECO:0000313" key="2">
    <source>
        <dbReference type="EMBL" id="TWU27037.1"/>
    </source>
</evidence>
<dbReference type="Pfam" id="PF02151">
    <property type="entry name" value="UVR"/>
    <property type="match status" value="1"/>
</dbReference>
<comment type="caution">
    <text evidence="2">The sequence shown here is derived from an EMBL/GenBank/DDBJ whole genome shotgun (WGS) entry which is preliminary data.</text>
</comment>
<dbReference type="Proteomes" id="UP000316304">
    <property type="component" value="Unassembled WGS sequence"/>
</dbReference>
<dbReference type="InterPro" id="IPR001943">
    <property type="entry name" value="UVR_dom"/>
</dbReference>
<keyword evidence="3" id="KW-1185">Reference proteome</keyword>
<organism evidence="2 3">
    <name type="scientific">Novipirellula galeiformis</name>
    <dbReference type="NCBI Taxonomy" id="2528004"/>
    <lineage>
        <taxon>Bacteria</taxon>
        <taxon>Pseudomonadati</taxon>
        <taxon>Planctomycetota</taxon>
        <taxon>Planctomycetia</taxon>
        <taxon>Pirellulales</taxon>
        <taxon>Pirellulaceae</taxon>
        <taxon>Novipirellula</taxon>
    </lineage>
</organism>
<name>A0A5C6CU56_9BACT</name>
<accession>A0A5C6CU56</accession>
<protein>
    <submittedName>
        <fullName evidence="2">UvrB/uvrC motif protein</fullName>
    </submittedName>
</protein>
<feature type="domain" description="UVR" evidence="1">
    <location>
        <begin position="259"/>
        <end position="286"/>
    </location>
</feature>